<evidence type="ECO:0000313" key="2">
    <source>
        <dbReference type="EMBL" id="KAK8093463.1"/>
    </source>
</evidence>
<feature type="region of interest" description="Disordered" evidence="1">
    <location>
        <begin position="209"/>
        <end position="232"/>
    </location>
</feature>
<name>A0ABR1XA29_9PEZI</name>
<dbReference type="EMBL" id="JAQQWN010000002">
    <property type="protein sequence ID" value="KAK8093463.1"/>
    <property type="molecule type" value="Genomic_DNA"/>
</dbReference>
<dbReference type="Proteomes" id="UP001433268">
    <property type="component" value="Unassembled WGS sequence"/>
</dbReference>
<sequence length="232" mass="25604">MASSNNQQFRLCYLADAYYGSRPNWPSTARPPPTVFEVPHAPNSRFVLTLETKTSFRKEDGESPTGYINVAFILTERVPTAPDAEVTTNATYSQHLTHSQYRASYADMLTTGLRDGGPEVHARGVLFGGDKNKAPSAADTAAVVMQIRTKLSGLMYQAVGMDGEVVGSTNIDVLERDFSACLMPFTYEMYLDVLNDAIERLRGMCQEGENENNKDLKSGYTTTSSRTRFARG</sequence>
<organism evidence="2 3">
    <name type="scientific">Apiospora hydei</name>
    <dbReference type="NCBI Taxonomy" id="1337664"/>
    <lineage>
        <taxon>Eukaryota</taxon>
        <taxon>Fungi</taxon>
        <taxon>Dikarya</taxon>
        <taxon>Ascomycota</taxon>
        <taxon>Pezizomycotina</taxon>
        <taxon>Sordariomycetes</taxon>
        <taxon>Xylariomycetidae</taxon>
        <taxon>Amphisphaeriales</taxon>
        <taxon>Apiosporaceae</taxon>
        <taxon>Apiospora</taxon>
    </lineage>
</organism>
<protein>
    <submittedName>
        <fullName evidence="2">Uncharacterized protein</fullName>
    </submittedName>
</protein>
<gene>
    <name evidence="2" type="ORF">PG997_000148</name>
</gene>
<accession>A0ABR1XA29</accession>
<reference evidence="2 3" key="1">
    <citation type="submission" date="2023-01" db="EMBL/GenBank/DDBJ databases">
        <title>Analysis of 21 Apiospora genomes using comparative genomics revels a genus with tremendous synthesis potential of carbohydrate active enzymes and secondary metabolites.</title>
        <authorList>
            <person name="Sorensen T."/>
        </authorList>
    </citation>
    <scope>NUCLEOTIDE SEQUENCE [LARGE SCALE GENOMIC DNA]</scope>
    <source>
        <strain evidence="2 3">CBS 114990</strain>
    </source>
</reference>
<dbReference type="GeneID" id="92037523"/>
<feature type="compositionally biased region" description="Polar residues" evidence="1">
    <location>
        <begin position="219"/>
        <end position="232"/>
    </location>
</feature>
<evidence type="ECO:0000313" key="3">
    <source>
        <dbReference type="Proteomes" id="UP001433268"/>
    </source>
</evidence>
<dbReference type="RefSeq" id="XP_066674236.1">
    <property type="nucleotide sequence ID" value="XM_066804463.1"/>
</dbReference>
<comment type="caution">
    <text evidence="2">The sequence shown here is derived from an EMBL/GenBank/DDBJ whole genome shotgun (WGS) entry which is preliminary data.</text>
</comment>
<keyword evidence="3" id="KW-1185">Reference proteome</keyword>
<evidence type="ECO:0000256" key="1">
    <source>
        <dbReference type="SAM" id="MobiDB-lite"/>
    </source>
</evidence>
<proteinExistence type="predicted"/>